<dbReference type="PROSITE" id="PS50110">
    <property type="entry name" value="RESPONSE_REGULATORY"/>
    <property type="match status" value="1"/>
</dbReference>
<dbReference type="SMART" id="SM00387">
    <property type="entry name" value="HATPase_c"/>
    <property type="match status" value="1"/>
</dbReference>
<feature type="domain" description="PAC" evidence="10">
    <location>
        <begin position="341"/>
        <end position="392"/>
    </location>
</feature>
<name>M0D098_9EURY</name>
<organism evidence="11 12">
    <name type="scientific">Halosimplex carlsbadense 2-9-1</name>
    <dbReference type="NCBI Taxonomy" id="797114"/>
    <lineage>
        <taxon>Archaea</taxon>
        <taxon>Methanobacteriati</taxon>
        <taxon>Methanobacteriota</taxon>
        <taxon>Stenosarchaea group</taxon>
        <taxon>Halobacteria</taxon>
        <taxon>Halobacteriales</taxon>
        <taxon>Haloarculaceae</taxon>
        <taxon>Halosimplex</taxon>
    </lineage>
</organism>
<dbReference type="EMBL" id="AOIU01000009">
    <property type="protein sequence ID" value="ELZ28931.1"/>
    <property type="molecule type" value="Genomic_DNA"/>
</dbReference>
<dbReference type="PROSITE" id="PS50109">
    <property type="entry name" value="HIS_KIN"/>
    <property type="match status" value="1"/>
</dbReference>
<evidence type="ECO:0000256" key="4">
    <source>
        <dbReference type="ARBA" id="ARBA00022679"/>
    </source>
</evidence>
<comment type="catalytic activity">
    <reaction evidence="1">
        <text>ATP + protein L-histidine = ADP + protein N-phospho-L-histidine.</text>
        <dbReference type="EC" id="2.7.13.3"/>
    </reaction>
</comment>
<dbReference type="PRINTS" id="PR00344">
    <property type="entry name" value="BCTRLSENSOR"/>
</dbReference>
<dbReference type="Pfam" id="PF02518">
    <property type="entry name" value="HATPase_c"/>
    <property type="match status" value="1"/>
</dbReference>
<evidence type="ECO:0000259" key="9">
    <source>
        <dbReference type="PROSITE" id="PS50110"/>
    </source>
</evidence>
<dbReference type="InterPro" id="IPR036890">
    <property type="entry name" value="HATPase_C_sf"/>
</dbReference>
<dbReference type="InterPro" id="IPR036097">
    <property type="entry name" value="HisK_dim/P_sf"/>
</dbReference>
<dbReference type="PROSITE" id="PS50113">
    <property type="entry name" value="PAC"/>
    <property type="match status" value="1"/>
</dbReference>
<dbReference type="Gene3D" id="3.30.450.20">
    <property type="entry name" value="PAS domain"/>
    <property type="match status" value="2"/>
</dbReference>
<dbReference type="STRING" id="797114.C475_04816"/>
<proteinExistence type="predicted"/>
<dbReference type="SMART" id="SM00388">
    <property type="entry name" value="HisKA"/>
    <property type="match status" value="1"/>
</dbReference>
<evidence type="ECO:0000256" key="1">
    <source>
        <dbReference type="ARBA" id="ARBA00000085"/>
    </source>
</evidence>
<dbReference type="Gene3D" id="3.30.565.10">
    <property type="entry name" value="Histidine kinase-like ATPase, C-terminal domain"/>
    <property type="match status" value="1"/>
</dbReference>
<feature type="modified residue" description="4-aspartylphosphate" evidence="7">
    <location>
        <position position="66"/>
    </location>
</feature>
<dbReference type="InterPro" id="IPR013656">
    <property type="entry name" value="PAS_4"/>
</dbReference>
<keyword evidence="5 11" id="KW-0418">Kinase</keyword>
<evidence type="ECO:0000256" key="6">
    <source>
        <dbReference type="ARBA" id="ARBA00023012"/>
    </source>
</evidence>
<dbReference type="InterPro" id="IPR000700">
    <property type="entry name" value="PAS-assoc_C"/>
</dbReference>
<keyword evidence="4" id="KW-0808">Transferase</keyword>
<dbReference type="PANTHER" id="PTHR43711">
    <property type="entry name" value="TWO-COMPONENT HISTIDINE KINASE"/>
    <property type="match status" value="1"/>
</dbReference>
<comment type="caution">
    <text evidence="11">The sequence shown here is derived from an EMBL/GenBank/DDBJ whole genome shotgun (WGS) entry which is preliminary data.</text>
</comment>
<dbReference type="NCBIfam" id="TIGR00229">
    <property type="entry name" value="sensory_box"/>
    <property type="match status" value="1"/>
</dbReference>
<dbReference type="SMART" id="SM00448">
    <property type="entry name" value="REC"/>
    <property type="match status" value="1"/>
</dbReference>
<dbReference type="SMART" id="SM00091">
    <property type="entry name" value="PAS"/>
    <property type="match status" value="2"/>
</dbReference>
<feature type="domain" description="Histidine kinase" evidence="8">
    <location>
        <begin position="403"/>
        <end position="591"/>
    </location>
</feature>
<dbReference type="Gene3D" id="1.10.287.130">
    <property type="match status" value="1"/>
</dbReference>
<evidence type="ECO:0000256" key="7">
    <source>
        <dbReference type="PROSITE-ProRule" id="PRU00169"/>
    </source>
</evidence>
<keyword evidence="12" id="KW-1185">Reference proteome</keyword>
<evidence type="ECO:0000256" key="5">
    <source>
        <dbReference type="ARBA" id="ARBA00022777"/>
    </source>
</evidence>
<dbReference type="InterPro" id="IPR011006">
    <property type="entry name" value="CheY-like_superfamily"/>
</dbReference>
<dbReference type="SUPFAM" id="SSF55785">
    <property type="entry name" value="PYP-like sensor domain (PAS domain)"/>
    <property type="match status" value="2"/>
</dbReference>
<sequence length="601" mass="66431">MYKGSLVFDSTRPIRILHFGDKQGFLSVARPHLEAADEQFTVTTATTSEEGHERLAAEDFDCVVSDYEMPDGTGLEALQTVRADHPELPFVLFSGEASDEVASRAVSMGVTEYVRTEGGNEQYPLLANRITNAVASYRARQQVTWQRTVLENMQEGVYVLDRDYRIRFVNFRVASYEPGPEGQWVGNTLSHLSETGVLSEPEVERIRDGVDRVLAGEADDVQLRIRPSVPEPGRTLELRFTRTERSTGEAFALGTTRDITDREARQTELRSVRAQYETLVDHLPEIGVFLFDEDLGYTLAGGGELSEVGLSAGDFAGQTPFDLFPGDIASELAEYYRAALEGTEHTFEQRFQGKHYRIKTLPVRDDDGEIITGLAVSQDVTEQKRTEQELQRQNEQLETFAQVVSHDLRNPLTVASGRLELVRRDDDGEHFDTIERALTRCEDLIEDLLMLAKSGEELGAFDTVDLATATGQCWRTVDAGEARLVVESNLQFRADPSRFQQLLGNLLPNAIEHGGADVTVRIGALDDGFYVEDDGPGFDDADTASLFEMGYSTADGGTGYGLAIVDRIVDAHGWTISPTESAAGGARLEIRGVSVAEERPD</sequence>
<dbReference type="InterPro" id="IPR004358">
    <property type="entry name" value="Sig_transdc_His_kin-like_C"/>
</dbReference>
<dbReference type="InterPro" id="IPR050736">
    <property type="entry name" value="Sensor_HK_Regulatory"/>
</dbReference>
<gene>
    <name evidence="11" type="ORF">C475_04816</name>
</gene>
<dbReference type="PANTHER" id="PTHR43711:SF1">
    <property type="entry name" value="HISTIDINE KINASE 1"/>
    <property type="match status" value="1"/>
</dbReference>
<dbReference type="Pfam" id="PF08448">
    <property type="entry name" value="PAS_4"/>
    <property type="match status" value="2"/>
</dbReference>
<dbReference type="PATRIC" id="fig|797114.5.peg.982"/>
<dbReference type="Pfam" id="PF00072">
    <property type="entry name" value="Response_reg"/>
    <property type="match status" value="1"/>
</dbReference>
<dbReference type="SUPFAM" id="SSF52172">
    <property type="entry name" value="CheY-like"/>
    <property type="match status" value="1"/>
</dbReference>
<evidence type="ECO:0000313" key="11">
    <source>
        <dbReference type="EMBL" id="ELZ28931.1"/>
    </source>
</evidence>
<dbReference type="InterPro" id="IPR005467">
    <property type="entry name" value="His_kinase_dom"/>
</dbReference>
<protein>
    <recommendedName>
        <fullName evidence="2">histidine kinase</fullName>
        <ecNumber evidence="2">2.7.13.3</ecNumber>
    </recommendedName>
</protein>
<keyword evidence="3 7" id="KW-0597">Phosphoprotein</keyword>
<keyword evidence="6" id="KW-0902">Two-component regulatory system</keyword>
<dbReference type="GO" id="GO:0000155">
    <property type="term" value="F:phosphorelay sensor kinase activity"/>
    <property type="evidence" value="ECO:0007669"/>
    <property type="project" value="InterPro"/>
</dbReference>
<dbReference type="InterPro" id="IPR003594">
    <property type="entry name" value="HATPase_dom"/>
</dbReference>
<accession>M0D098</accession>
<dbReference type="Gene3D" id="3.40.50.2300">
    <property type="match status" value="1"/>
</dbReference>
<dbReference type="AlphaFoldDB" id="M0D098"/>
<evidence type="ECO:0000256" key="2">
    <source>
        <dbReference type="ARBA" id="ARBA00012438"/>
    </source>
</evidence>
<dbReference type="SUPFAM" id="SSF55874">
    <property type="entry name" value="ATPase domain of HSP90 chaperone/DNA topoisomerase II/histidine kinase"/>
    <property type="match status" value="1"/>
</dbReference>
<dbReference type="InterPro" id="IPR035965">
    <property type="entry name" value="PAS-like_dom_sf"/>
</dbReference>
<evidence type="ECO:0000259" key="8">
    <source>
        <dbReference type="PROSITE" id="PS50109"/>
    </source>
</evidence>
<evidence type="ECO:0000256" key="3">
    <source>
        <dbReference type="ARBA" id="ARBA00022553"/>
    </source>
</evidence>
<dbReference type="eggNOG" id="arCOG02329">
    <property type="taxonomic scope" value="Archaea"/>
</dbReference>
<dbReference type="InterPro" id="IPR001789">
    <property type="entry name" value="Sig_transdc_resp-reg_receiver"/>
</dbReference>
<evidence type="ECO:0000313" key="12">
    <source>
        <dbReference type="Proteomes" id="UP000011626"/>
    </source>
</evidence>
<dbReference type="SUPFAM" id="SSF47384">
    <property type="entry name" value="Homodimeric domain of signal transducing histidine kinase"/>
    <property type="match status" value="1"/>
</dbReference>
<dbReference type="InterPro" id="IPR003661">
    <property type="entry name" value="HisK_dim/P_dom"/>
</dbReference>
<feature type="domain" description="Response regulatory" evidence="9">
    <location>
        <begin position="15"/>
        <end position="131"/>
    </location>
</feature>
<dbReference type="Proteomes" id="UP000011626">
    <property type="component" value="Unassembled WGS sequence"/>
</dbReference>
<dbReference type="CDD" id="cd00156">
    <property type="entry name" value="REC"/>
    <property type="match status" value="1"/>
</dbReference>
<dbReference type="Pfam" id="PF00512">
    <property type="entry name" value="HisKA"/>
    <property type="match status" value="1"/>
</dbReference>
<dbReference type="InterPro" id="IPR000014">
    <property type="entry name" value="PAS"/>
</dbReference>
<reference evidence="11 12" key="1">
    <citation type="journal article" date="2014" name="PLoS Genet.">
        <title>Phylogenetically driven sequencing of extremely halophilic archaea reveals strategies for static and dynamic osmo-response.</title>
        <authorList>
            <person name="Becker E.A."/>
            <person name="Seitzer P.M."/>
            <person name="Tritt A."/>
            <person name="Larsen D."/>
            <person name="Krusor M."/>
            <person name="Yao A.I."/>
            <person name="Wu D."/>
            <person name="Madern D."/>
            <person name="Eisen J.A."/>
            <person name="Darling A.E."/>
            <person name="Facciotti M.T."/>
        </authorList>
    </citation>
    <scope>NUCLEOTIDE SEQUENCE [LARGE SCALE GENOMIC DNA]</scope>
    <source>
        <strain evidence="11 12">2-9-1</strain>
    </source>
</reference>
<evidence type="ECO:0000259" key="10">
    <source>
        <dbReference type="PROSITE" id="PS50113"/>
    </source>
</evidence>
<dbReference type="EC" id="2.7.13.3" evidence="2"/>
<dbReference type="CDD" id="cd00082">
    <property type="entry name" value="HisKA"/>
    <property type="match status" value="1"/>
</dbReference>